<dbReference type="STRING" id="5288.A0A5C5G1B8"/>
<protein>
    <submittedName>
        <fullName evidence="5">Putative DNA polymerase</fullName>
    </submittedName>
</protein>
<dbReference type="InterPro" id="IPR003958">
    <property type="entry name" value="CBFA_NFYB_domain"/>
</dbReference>
<comment type="subcellular location">
    <subcellularLocation>
        <location evidence="1">Nucleus</location>
    </subcellularLocation>
</comment>
<sequence>MSGESKIPVARVNRIVKADKEVRLCSKEAVFLISKATEFMIARMAQQAYEHARLQKKSAKVVKYSDLASTCQSDQWYYLGEVIPPSRPLHEALSLRQQNEDVLNAPAAVTSAAPEKAFEGKRVLKSKGKKGQPLVGADGEVGARKTRGKKIRLPAGEGGSGAEEGDEDDDEDDEGASGGDSESAYEDDGGAGMDVDG</sequence>
<evidence type="ECO:0000256" key="2">
    <source>
        <dbReference type="ARBA" id="ARBA00023242"/>
    </source>
</evidence>
<dbReference type="EMBL" id="SOZI01000029">
    <property type="protein sequence ID" value="TNY22184.1"/>
    <property type="molecule type" value="Genomic_DNA"/>
</dbReference>
<feature type="domain" description="Transcription factor CBF/NF-Y/archaeal histone" evidence="4">
    <location>
        <begin position="6"/>
        <end position="68"/>
    </location>
</feature>
<reference evidence="5 6" key="1">
    <citation type="submission" date="2019-03" db="EMBL/GenBank/DDBJ databases">
        <title>Rhodosporidium diobovatum UCD-FST 08-225 genome sequencing, assembly, and annotation.</title>
        <authorList>
            <person name="Fakankun I.U."/>
            <person name="Fristensky B."/>
            <person name="Levin D.B."/>
        </authorList>
    </citation>
    <scope>NUCLEOTIDE SEQUENCE [LARGE SCALE GENOMIC DNA]</scope>
    <source>
        <strain evidence="5 6">UCD-FST 08-225</strain>
    </source>
</reference>
<dbReference type="Gene3D" id="1.10.20.10">
    <property type="entry name" value="Histone, subunit A"/>
    <property type="match status" value="1"/>
</dbReference>
<dbReference type="GO" id="GO:0006261">
    <property type="term" value="P:DNA-templated DNA replication"/>
    <property type="evidence" value="ECO:0007669"/>
    <property type="project" value="TreeGrafter"/>
</dbReference>
<dbReference type="AlphaFoldDB" id="A0A5C5G1B8"/>
<dbReference type="SUPFAM" id="SSF47113">
    <property type="entry name" value="Histone-fold"/>
    <property type="match status" value="1"/>
</dbReference>
<evidence type="ECO:0000313" key="6">
    <source>
        <dbReference type="Proteomes" id="UP000311382"/>
    </source>
</evidence>
<keyword evidence="6" id="KW-1185">Reference proteome</keyword>
<evidence type="ECO:0000256" key="1">
    <source>
        <dbReference type="ARBA" id="ARBA00004123"/>
    </source>
</evidence>
<dbReference type="PANTHER" id="PTHR10252:SF54">
    <property type="entry name" value="CHROMATIN ACCESSIBILITY COMPLEX PROTEIN 1"/>
    <property type="match status" value="1"/>
</dbReference>
<dbReference type="CDD" id="cd23645">
    <property type="entry name" value="HFD_Dpb3-like"/>
    <property type="match status" value="1"/>
</dbReference>
<dbReference type="Pfam" id="PF00808">
    <property type="entry name" value="CBFD_NFYB_HMF"/>
    <property type="match status" value="1"/>
</dbReference>
<keyword evidence="2" id="KW-0539">Nucleus</keyword>
<dbReference type="GO" id="GO:0046982">
    <property type="term" value="F:protein heterodimerization activity"/>
    <property type="evidence" value="ECO:0007669"/>
    <property type="project" value="InterPro"/>
</dbReference>
<feature type="compositionally biased region" description="Acidic residues" evidence="3">
    <location>
        <begin position="183"/>
        <end position="197"/>
    </location>
</feature>
<proteinExistence type="predicted"/>
<evidence type="ECO:0000256" key="3">
    <source>
        <dbReference type="SAM" id="MobiDB-lite"/>
    </source>
</evidence>
<evidence type="ECO:0000259" key="4">
    <source>
        <dbReference type="Pfam" id="PF00808"/>
    </source>
</evidence>
<dbReference type="PANTHER" id="PTHR10252">
    <property type="entry name" value="HISTONE-LIKE TRANSCRIPTION FACTOR CCAAT-RELATED"/>
    <property type="match status" value="1"/>
</dbReference>
<comment type="caution">
    <text evidence="5">The sequence shown here is derived from an EMBL/GenBank/DDBJ whole genome shotgun (WGS) entry which is preliminary data.</text>
</comment>
<accession>A0A5C5G1B8</accession>
<evidence type="ECO:0000313" key="5">
    <source>
        <dbReference type="EMBL" id="TNY22184.1"/>
    </source>
</evidence>
<gene>
    <name evidence="5" type="ORF">DMC30DRAFT_445462</name>
</gene>
<dbReference type="Proteomes" id="UP000311382">
    <property type="component" value="Unassembled WGS sequence"/>
</dbReference>
<feature type="region of interest" description="Disordered" evidence="3">
    <location>
        <begin position="122"/>
        <end position="197"/>
    </location>
</feature>
<dbReference type="InterPro" id="IPR050568">
    <property type="entry name" value="Transcr_DNA_Rep_Reg"/>
</dbReference>
<dbReference type="OrthoDB" id="636685at2759"/>
<dbReference type="InterPro" id="IPR009072">
    <property type="entry name" value="Histone-fold"/>
</dbReference>
<organism evidence="5 6">
    <name type="scientific">Rhodotorula diobovata</name>
    <dbReference type="NCBI Taxonomy" id="5288"/>
    <lineage>
        <taxon>Eukaryota</taxon>
        <taxon>Fungi</taxon>
        <taxon>Dikarya</taxon>
        <taxon>Basidiomycota</taxon>
        <taxon>Pucciniomycotina</taxon>
        <taxon>Microbotryomycetes</taxon>
        <taxon>Sporidiobolales</taxon>
        <taxon>Sporidiobolaceae</taxon>
        <taxon>Rhodotorula</taxon>
    </lineage>
</organism>
<name>A0A5C5G1B8_9BASI</name>
<feature type="compositionally biased region" description="Acidic residues" evidence="3">
    <location>
        <begin position="163"/>
        <end position="175"/>
    </location>
</feature>
<dbReference type="GO" id="GO:0008623">
    <property type="term" value="C:CHRAC"/>
    <property type="evidence" value="ECO:0007669"/>
    <property type="project" value="TreeGrafter"/>
</dbReference>